<reference evidence="1 2" key="1">
    <citation type="journal article" date="2013" name="Genome Announc.">
        <title>Whole-Genome Shotgun Assembly and Analysis of the Genome of Streptomyces mobaraensis DSM 40847, a Strain for Industrial Production of Microbial Transglutaminase.</title>
        <authorList>
            <person name="Yang H."/>
            <person name="He T."/>
            <person name="Wu W."/>
            <person name="Zhu W."/>
            <person name="Lu B."/>
            <person name="Sun W."/>
        </authorList>
    </citation>
    <scope>NUCLEOTIDE SEQUENCE [LARGE SCALE GENOMIC DNA]</scope>
    <source>
        <strain evidence="1 2">DSM 40847</strain>
    </source>
</reference>
<evidence type="ECO:0000313" key="1">
    <source>
        <dbReference type="EMBL" id="EME96905.1"/>
    </source>
</evidence>
<name>M3BYT0_STRM1</name>
<dbReference type="Proteomes" id="UP000011740">
    <property type="component" value="Unassembled WGS sequence"/>
</dbReference>
<comment type="caution">
    <text evidence="1">The sequence shown here is derived from an EMBL/GenBank/DDBJ whole genome shotgun (WGS) entry which is preliminary data.</text>
</comment>
<protein>
    <submittedName>
        <fullName evidence="1">Uncharacterized protein</fullName>
    </submittedName>
</protein>
<dbReference type="EMBL" id="AORZ01000160">
    <property type="protein sequence ID" value="EME96905.1"/>
    <property type="molecule type" value="Genomic_DNA"/>
</dbReference>
<dbReference type="STRING" id="1223523.H340_29149"/>
<gene>
    <name evidence="1" type="ORF">H340_29149</name>
</gene>
<evidence type="ECO:0000313" key="2">
    <source>
        <dbReference type="Proteomes" id="UP000011740"/>
    </source>
</evidence>
<dbReference type="AlphaFoldDB" id="M3BYT0"/>
<organism evidence="1 2">
    <name type="scientific">Streptomyces mobaraensis (strain ATCC 29032 / DSM 40847 / JCM 4168 / NBRC 13819 / NCIMB 11159 / IPCR 16-22)</name>
    <dbReference type="NCBI Taxonomy" id="1223523"/>
    <lineage>
        <taxon>Bacteria</taxon>
        <taxon>Bacillati</taxon>
        <taxon>Actinomycetota</taxon>
        <taxon>Actinomycetes</taxon>
        <taxon>Kitasatosporales</taxon>
        <taxon>Streptomycetaceae</taxon>
        <taxon>Streptomyces</taxon>
    </lineage>
</organism>
<proteinExistence type="predicted"/>
<accession>M3BYT0</accession>
<sequence length="80" mass="8080">MVAEVDDDVEPLAGRDVERVVALGCGKQPAVAADLYEPSVPTAFDVEPEPVAAGVGAVEQAEAVAAAGDLELRCASRAAC</sequence>